<dbReference type="EMBL" id="CAJNNV010012362">
    <property type="protein sequence ID" value="CAE8600689.1"/>
    <property type="molecule type" value="Genomic_DNA"/>
</dbReference>
<evidence type="ECO:0000256" key="3">
    <source>
        <dbReference type="ARBA" id="ARBA00022692"/>
    </source>
</evidence>
<dbReference type="GO" id="GO:0015979">
    <property type="term" value="P:photosynthesis"/>
    <property type="evidence" value="ECO:0007669"/>
    <property type="project" value="UniProtKB-KW"/>
</dbReference>
<evidence type="ECO:0000256" key="5">
    <source>
        <dbReference type="ARBA" id="ARBA00023078"/>
    </source>
</evidence>
<evidence type="ECO:0000256" key="6">
    <source>
        <dbReference type="ARBA" id="ARBA00023136"/>
    </source>
</evidence>
<evidence type="ECO:0000256" key="9">
    <source>
        <dbReference type="SAM" id="Phobius"/>
    </source>
</evidence>
<feature type="transmembrane region" description="Helical" evidence="9">
    <location>
        <begin position="701"/>
        <end position="721"/>
    </location>
</feature>
<proteinExistence type="inferred from homology"/>
<feature type="region of interest" description="Disordered" evidence="8">
    <location>
        <begin position="174"/>
        <end position="210"/>
    </location>
</feature>
<organism evidence="10 11">
    <name type="scientific">Polarella glacialis</name>
    <name type="common">Dinoflagellate</name>
    <dbReference type="NCBI Taxonomy" id="89957"/>
    <lineage>
        <taxon>Eukaryota</taxon>
        <taxon>Sar</taxon>
        <taxon>Alveolata</taxon>
        <taxon>Dinophyceae</taxon>
        <taxon>Suessiales</taxon>
        <taxon>Suessiaceae</taxon>
        <taxon>Polarella</taxon>
    </lineage>
</organism>
<feature type="transmembrane region" description="Helical" evidence="9">
    <location>
        <begin position="530"/>
        <end position="549"/>
    </location>
</feature>
<dbReference type="GO" id="GO:0030145">
    <property type="term" value="F:manganese ion binding"/>
    <property type="evidence" value="ECO:0007669"/>
    <property type="project" value="InterPro"/>
</dbReference>
<evidence type="ECO:0000313" key="11">
    <source>
        <dbReference type="Proteomes" id="UP000654075"/>
    </source>
</evidence>
<name>A0A813EEZ0_POLGL</name>
<evidence type="ECO:0000256" key="2">
    <source>
        <dbReference type="ARBA" id="ARBA00022531"/>
    </source>
</evidence>
<keyword evidence="5" id="KW-0793">Thylakoid</keyword>
<feature type="compositionally biased region" description="Basic and acidic residues" evidence="8">
    <location>
        <begin position="191"/>
        <end position="210"/>
    </location>
</feature>
<feature type="transmembrane region" description="Helical" evidence="9">
    <location>
        <begin position="591"/>
        <end position="609"/>
    </location>
</feature>
<evidence type="ECO:0000256" key="1">
    <source>
        <dbReference type="ARBA" id="ARBA00004370"/>
    </source>
</evidence>
<keyword evidence="6 9" id="KW-0472">Membrane</keyword>
<comment type="caution">
    <text evidence="10">The sequence shown here is derived from an EMBL/GenBank/DDBJ whole genome shotgun (WGS) entry which is preliminary data.</text>
</comment>
<feature type="transmembrane region" description="Helical" evidence="9">
    <location>
        <begin position="657"/>
        <end position="680"/>
    </location>
</feature>
<accession>A0A813EEZ0</accession>
<dbReference type="HAMAP" id="MF_00717">
    <property type="entry name" value="PSII_PsbY"/>
    <property type="match status" value="1"/>
</dbReference>
<feature type="transmembrane region" description="Helical" evidence="9">
    <location>
        <begin position="24"/>
        <end position="42"/>
    </location>
</feature>
<keyword evidence="2" id="KW-0602">Photosynthesis</keyword>
<dbReference type="Pfam" id="PF06298">
    <property type="entry name" value="PsbY"/>
    <property type="match status" value="1"/>
</dbReference>
<evidence type="ECO:0000256" key="8">
    <source>
        <dbReference type="SAM" id="MobiDB-lite"/>
    </source>
</evidence>
<dbReference type="InterPro" id="IPR009388">
    <property type="entry name" value="PSII_PsbY"/>
</dbReference>
<keyword evidence="3 9" id="KW-0812">Transmembrane</keyword>
<reference evidence="10" key="1">
    <citation type="submission" date="2021-02" db="EMBL/GenBank/DDBJ databases">
        <authorList>
            <person name="Dougan E. K."/>
            <person name="Rhodes N."/>
            <person name="Thang M."/>
            <person name="Chan C."/>
        </authorList>
    </citation>
    <scope>NUCLEOTIDE SEQUENCE</scope>
</reference>
<gene>
    <name evidence="10" type="ORF">PGLA1383_LOCUS18998</name>
</gene>
<keyword evidence="7" id="KW-0604">Photosystem II</keyword>
<evidence type="ECO:0000256" key="7">
    <source>
        <dbReference type="ARBA" id="ARBA00023276"/>
    </source>
</evidence>
<evidence type="ECO:0000313" key="10">
    <source>
        <dbReference type="EMBL" id="CAE8600689.1"/>
    </source>
</evidence>
<comment type="subcellular location">
    <subcellularLocation>
        <location evidence="1">Membrane</location>
    </subcellularLocation>
</comment>
<keyword evidence="4 9" id="KW-1133">Transmembrane helix</keyword>
<feature type="transmembrane region" description="Helical" evidence="9">
    <location>
        <begin position="234"/>
        <end position="255"/>
    </location>
</feature>
<evidence type="ECO:0000256" key="4">
    <source>
        <dbReference type="ARBA" id="ARBA00022989"/>
    </source>
</evidence>
<dbReference type="OrthoDB" id="445082at2759"/>
<feature type="region of interest" description="Disordered" evidence="8">
    <location>
        <begin position="1"/>
        <end position="20"/>
    </location>
</feature>
<sequence length="741" mass="78216">MREGLSALSRAGSLPPRPGSRSRGAFALAALGVGAAIGALFVQGTFRTHGEQDAFVVGQWAVSRDSGRSMAVAVATLGRGSRIVRTAISSVEGEEFVKARDRIRRIQLGLGKDDPLPEEGSLPVTESDVFTDSPVVPLEGLPKPELEEGIVSKPEAVASEPNWVDGVDLNAKKSSEDLDEDDLPPVADAFAGKDEDVPELKPLESTKPKKDSPNIFQLLVTDLGLITLPSTGQVAITFGIVILLVAGYTGFIAVVDYSAQQALGTVFSEFYKAARPERWPVNFLYRGITSPSWLIDGTAMVAAAAAAAAPHCPHSPISPGSTVSTVVMGRGAVDGLNTAAAAALACGAIGQWGVCSALEGELHTWRRNPKAATTVLSDLAREASGGWPSVAMLPSVRVNEEFRYTKLSVSHFIGHMSFLSCFGPPVFFKPAPLRDTAARSNQLLILITMASQRVRSPLAPLLALAAVAYLACHLSGSAFLPVPSTAARASAAQVEGMSQAALTTALVAAAAPQPVMAFGSEEEEGFDMRILATLALPAGAISWALFNVWRVAFRQVARFSETASGNSKDGLRAEVMLDGADGEGKAPQTNVLSTALPLALMVAVVLLRAQGVLHLSDLLTRAIIFIPLFLRFLMGAHRASVLSKVTDPIVNLLSSKPLVALGNLAFPIFVVHGPLGQLFYKKVIATKVFGGSMMQLVGPRFFYVYLASVLASAWVIQKTFLSNKGVGNLSKNTVTKISAFL</sequence>
<protein>
    <submittedName>
        <fullName evidence="10">Uncharacterized protein</fullName>
    </submittedName>
</protein>
<feature type="transmembrane region" description="Helical" evidence="9">
    <location>
        <begin position="458"/>
        <end position="480"/>
    </location>
</feature>
<keyword evidence="11" id="KW-1185">Reference proteome</keyword>
<dbReference type="GO" id="GO:0009523">
    <property type="term" value="C:photosystem II"/>
    <property type="evidence" value="ECO:0007669"/>
    <property type="project" value="UniProtKB-KW"/>
</dbReference>
<dbReference type="Proteomes" id="UP000654075">
    <property type="component" value="Unassembled WGS sequence"/>
</dbReference>
<dbReference type="AlphaFoldDB" id="A0A813EEZ0"/>
<feature type="transmembrane region" description="Helical" evidence="9">
    <location>
        <begin position="618"/>
        <end position="637"/>
    </location>
</feature>